<dbReference type="Proteomes" id="UP000805649">
    <property type="component" value="Unassembled WGS sequence"/>
</dbReference>
<proteinExistence type="predicted"/>
<comment type="caution">
    <text evidence="1">The sequence shown here is derived from an EMBL/GenBank/DDBJ whole genome shotgun (WGS) entry which is preliminary data.</text>
</comment>
<keyword evidence="2" id="KW-1185">Reference proteome</keyword>
<gene>
    <name evidence="1" type="ORF">CTRU02_207666</name>
</gene>
<accession>A0ACC3Z1Q8</accession>
<keyword evidence="1" id="KW-0371">Homeobox</keyword>
<protein>
    <submittedName>
        <fullName evidence="1">Homeobox and c2h2 transcription</fullName>
    </submittedName>
</protein>
<keyword evidence="1" id="KW-0238">DNA-binding</keyword>
<dbReference type="EMBL" id="VUJX02000004">
    <property type="protein sequence ID" value="KAL0937935.1"/>
    <property type="molecule type" value="Genomic_DNA"/>
</dbReference>
<evidence type="ECO:0000313" key="1">
    <source>
        <dbReference type="EMBL" id="KAL0937935.1"/>
    </source>
</evidence>
<sequence length="676" mass="74818">MDTLDNPPSDPTRGRVSEQSCHDEDKRATSHRPVVRHSRSSTRILKEWFRSHTVWPYPSQAEKESLSYQTGMSVKQISNWFVNVRRRSGSKMANVRSSQPEPLVSRSVPVDVRPSGGSELNELNSTEWETMTPLDRWQHTPPEEDPAPLQAIAQAAQQNSDTLQFHTEGRPWMITPGFGSSSSSFDVSSSDALSASSALSDGSMSASSSLSGFDSRPLRRRRRYRSKSTHHRFGRRNSDQDRGSRPYQCTFCTDTFKSRYDWTRHEGSLHLVLEKWTCLPLGPKYNNPTDGSACCILCDEKDPSDAHLETHDAAECGTRPPSAKTFFRKDHLQQHLRIAHGVSKMTDAMASWKSKMENVKSRCGFCGEYFSTWSERNDHLSNHFRSGANMKDWKGSRGLDPAVSLLVENAMPPYLIGLESADPDPFSASKGTTKKVMASSGTNARQTAPTSFESLTARLGDYVRIARENNLDLSDKALRRQSRLILYDDDDPWNQTPADNAQWLAMFKLGYGLNDGASDGLDITGQSRNAALRIAQHNTQSACSDVGPFTIQQLQQAAGCNQAMLDIALDNLPAGGNMIDIFGPGVPVPWSWQSPECLAEFRQLCQMPGISIACQPDDTDGLAVPPGFFNATEQGIGVDSTYTAQLADYHSNGPAVGNADDIPLDMTLLFDAEFET</sequence>
<reference evidence="1 2" key="1">
    <citation type="journal article" date="2020" name="Phytopathology">
        <title>Genome Sequence Resources of Colletotrichum truncatum, C. plurivorum, C. musicola, and C. sojae: Four Species Pathogenic to Soybean (Glycine max).</title>
        <authorList>
            <person name="Rogerio F."/>
            <person name="Boufleur T.R."/>
            <person name="Ciampi-Guillardi M."/>
            <person name="Sukno S.A."/>
            <person name="Thon M.R."/>
            <person name="Massola Junior N.S."/>
            <person name="Baroncelli R."/>
        </authorList>
    </citation>
    <scope>NUCLEOTIDE SEQUENCE [LARGE SCALE GENOMIC DNA]</scope>
    <source>
        <strain evidence="1 2">CMES1059</strain>
    </source>
</reference>
<name>A0ACC3Z1Q8_COLTU</name>
<evidence type="ECO:0000313" key="2">
    <source>
        <dbReference type="Proteomes" id="UP000805649"/>
    </source>
</evidence>
<organism evidence="1 2">
    <name type="scientific">Colletotrichum truncatum</name>
    <name type="common">Anthracnose fungus</name>
    <name type="synonym">Colletotrichum capsici</name>
    <dbReference type="NCBI Taxonomy" id="5467"/>
    <lineage>
        <taxon>Eukaryota</taxon>
        <taxon>Fungi</taxon>
        <taxon>Dikarya</taxon>
        <taxon>Ascomycota</taxon>
        <taxon>Pezizomycotina</taxon>
        <taxon>Sordariomycetes</taxon>
        <taxon>Hypocreomycetidae</taxon>
        <taxon>Glomerellales</taxon>
        <taxon>Glomerellaceae</taxon>
        <taxon>Colletotrichum</taxon>
        <taxon>Colletotrichum truncatum species complex</taxon>
    </lineage>
</organism>